<evidence type="ECO:0000313" key="3">
    <source>
        <dbReference type="EMBL" id="KAJ5732080.1"/>
    </source>
</evidence>
<dbReference type="GO" id="GO:0004672">
    <property type="term" value="F:protein kinase activity"/>
    <property type="evidence" value="ECO:0007669"/>
    <property type="project" value="InterPro"/>
</dbReference>
<protein>
    <recommendedName>
        <fullName evidence="2">Protein kinase domain-containing protein</fullName>
    </recommendedName>
</protein>
<evidence type="ECO:0000313" key="4">
    <source>
        <dbReference type="Proteomes" id="UP001215712"/>
    </source>
</evidence>
<dbReference type="Gene3D" id="1.10.510.10">
    <property type="entry name" value="Transferase(Phosphotransferase) domain 1"/>
    <property type="match status" value="1"/>
</dbReference>
<feature type="region of interest" description="Disordered" evidence="1">
    <location>
        <begin position="43"/>
        <end position="193"/>
    </location>
</feature>
<feature type="region of interest" description="Disordered" evidence="1">
    <location>
        <begin position="1"/>
        <end position="27"/>
    </location>
</feature>
<reference evidence="3" key="2">
    <citation type="submission" date="2023-01" db="EMBL/GenBank/DDBJ databases">
        <authorList>
            <person name="Petersen C."/>
        </authorList>
    </citation>
    <scope>NUCLEOTIDE SEQUENCE</scope>
    <source>
        <strain evidence="3">IBT 17514</strain>
    </source>
</reference>
<dbReference type="CDD" id="cd00180">
    <property type="entry name" value="PKc"/>
    <property type="match status" value="1"/>
</dbReference>
<feature type="domain" description="Protein kinase" evidence="2">
    <location>
        <begin position="308"/>
        <end position="563"/>
    </location>
</feature>
<dbReference type="EMBL" id="JAQJAN010000004">
    <property type="protein sequence ID" value="KAJ5732080.1"/>
    <property type="molecule type" value="Genomic_DNA"/>
</dbReference>
<dbReference type="GO" id="GO:0005737">
    <property type="term" value="C:cytoplasm"/>
    <property type="evidence" value="ECO:0007669"/>
    <property type="project" value="TreeGrafter"/>
</dbReference>
<feature type="compositionally biased region" description="Polar residues" evidence="1">
    <location>
        <begin position="704"/>
        <end position="731"/>
    </location>
</feature>
<gene>
    <name evidence="3" type="ORF">N7493_003561</name>
</gene>
<comment type="caution">
    <text evidence="3">The sequence shown here is derived from an EMBL/GenBank/DDBJ whole genome shotgun (WGS) entry which is preliminary data.</text>
</comment>
<dbReference type="InterPro" id="IPR000719">
    <property type="entry name" value="Prot_kinase_dom"/>
</dbReference>
<dbReference type="Pfam" id="PF07714">
    <property type="entry name" value="PK_Tyr_Ser-Thr"/>
    <property type="match status" value="1"/>
</dbReference>
<organism evidence="3 4">
    <name type="scientific">Penicillium malachiteum</name>
    <dbReference type="NCBI Taxonomy" id="1324776"/>
    <lineage>
        <taxon>Eukaryota</taxon>
        <taxon>Fungi</taxon>
        <taxon>Dikarya</taxon>
        <taxon>Ascomycota</taxon>
        <taxon>Pezizomycotina</taxon>
        <taxon>Eurotiomycetes</taxon>
        <taxon>Eurotiomycetidae</taxon>
        <taxon>Eurotiales</taxon>
        <taxon>Aspergillaceae</taxon>
        <taxon>Penicillium</taxon>
    </lineage>
</organism>
<dbReference type="GO" id="GO:0007165">
    <property type="term" value="P:signal transduction"/>
    <property type="evidence" value="ECO:0007669"/>
    <property type="project" value="TreeGrafter"/>
</dbReference>
<feature type="region of interest" description="Disordered" evidence="1">
    <location>
        <begin position="677"/>
        <end position="736"/>
    </location>
</feature>
<sequence length="1067" mass="119369">MAISLANRCSPTRLSLPMDEKGPQKQSMWHRLGLRRWLGRDDRDRDTRENQNRDGLPFPHNLNHNRASSTDSAKHDNLTRRLSRRVGVTLPKASTFKRPVSEQRDHLAPLDQHRRAQSADRRPLSAQRTRSPPPAVGPRQSAPEVQWLGPTPATTVDDPLKTNTLNETETDSEPEDWDSSPDVTPAPKDPLPDTLEMELEQRWILNLSMHFRDRSEREKFFVTYAETPNRWRRVTISCDYRAAPPDSLEQDLKELRYQRDKCARIYESIRDSLPEIQFYDTVTNLKVETRDGRLHVHVTEDVNETIPYPPISSIGHLRGAQCVPENFLHFENHLSGFVYKVRLGGHEYIKKEIPGPDTVDEFLYEINALHALTGAPNVIRVEAIVVDDRQEVVKGLLINYAAQGALVDLLYDQRGRIPFARRERWAKQIVQGLCEIHESGYVQGDFTLSNIVVDGDDNAHIIDINRRGCPVGWEPPEIAAKIESNQRISMYIGVKTDLYQLGMTLWALAMEEDEPERQPRPLLFGNDVDIPDYYRRVVDICLSPTPRHRLSAKDLLAFFPPDLLSRPLPAGRDRYSVDRDLRSLVTKGNGADPAPMTHTFNQVSHPFEPEFSKPQDHSMSHHMFSAHPDQGKGSTPTLAGSNGGAGFLSRHSSTSTLNHHEHDERLVPSWDIPQYDPRAGRLPDHSSWVSRENDRENDRDSLALEQQSFPSISVPSLGQPSIDQDSVSGHGSSRHLDNKASVAFDDKKLHPTLHDEQISEYVEPGDEPELQRNDPAGAVPFLFHSILPINPALPISRRRTFPAVAQDTISPVPSGAETSMLDPPTLMESLSESQLPINPALKEESYMLRSDNSRDELLESRLPINPAIADDTTRYVRPPIKSETCISPSLEKKESSDRVHFLLPRKPVPKACMKNESIIRVSSLLESRLPISPAVADGPVRVTSSSSTVNLPLDETIEEPANSVSCLLQSVLPISPAVDDGPVQITSSPPKVQLPLNDAVEESFNSVSSLLQSALPISPAVEDGPVHITASSTVSLPLNQVVEEPVTPVSCLLQSELPINPASRVRV</sequence>
<dbReference type="GO" id="GO:0005524">
    <property type="term" value="F:ATP binding"/>
    <property type="evidence" value="ECO:0007669"/>
    <property type="project" value="InterPro"/>
</dbReference>
<proteinExistence type="predicted"/>
<evidence type="ECO:0000256" key="1">
    <source>
        <dbReference type="SAM" id="MobiDB-lite"/>
    </source>
</evidence>
<feature type="compositionally biased region" description="Basic and acidic residues" evidence="1">
    <location>
        <begin position="43"/>
        <end position="52"/>
    </location>
</feature>
<feature type="compositionally biased region" description="Basic and acidic residues" evidence="1">
    <location>
        <begin position="691"/>
        <end position="702"/>
    </location>
</feature>
<dbReference type="Proteomes" id="UP001215712">
    <property type="component" value="Unassembled WGS sequence"/>
</dbReference>
<dbReference type="InterPro" id="IPR011009">
    <property type="entry name" value="Kinase-like_dom_sf"/>
</dbReference>
<dbReference type="InterPro" id="IPR050167">
    <property type="entry name" value="Ser_Thr_protein_kinase"/>
</dbReference>
<feature type="compositionally biased region" description="Basic and acidic residues" evidence="1">
    <location>
        <begin position="99"/>
        <end position="123"/>
    </location>
</feature>
<reference evidence="3" key="1">
    <citation type="journal article" date="2023" name="IMA Fungus">
        <title>Comparative genomic study of the Penicillium genus elucidates a diverse pangenome and 15 lateral gene transfer events.</title>
        <authorList>
            <person name="Petersen C."/>
            <person name="Sorensen T."/>
            <person name="Nielsen M.R."/>
            <person name="Sondergaard T.E."/>
            <person name="Sorensen J.L."/>
            <person name="Fitzpatrick D.A."/>
            <person name="Frisvad J.C."/>
            <person name="Nielsen K.L."/>
        </authorList>
    </citation>
    <scope>NUCLEOTIDE SEQUENCE</scope>
    <source>
        <strain evidence="3">IBT 17514</strain>
    </source>
</reference>
<dbReference type="AlphaFoldDB" id="A0AAD6MXP8"/>
<feature type="compositionally biased region" description="Polar residues" evidence="1">
    <location>
        <begin position="62"/>
        <end position="71"/>
    </location>
</feature>
<dbReference type="SUPFAM" id="SSF56112">
    <property type="entry name" value="Protein kinase-like (PK-like)"/>
    <property type="match status" value="1"/>
</dbReference>
<keyword evidence="4" id="KW-1185">Reference proteome</keyword>
<dbReference type="PROSITE" id="PS50011">
    <property type="entry name" value="PROTEIN_KINASE_DOM"/>
    <property type="match status" value="1"/>
</dbReference>
<feature type="region of interest" description="Disordered" evidence="1">
    <location>
        <begin position="586"/>
        <end position="662"/>
    </location>
</feature>
<dbReference type="PANTHER" id="PTHR23257">
    <property type="entry name" value="SERINE-THREONINE PROTEIN KINASE"/>
    <property type="match status" value="1"/>
</dbReference>
<accession>A0AAD6MXP8</accession>
<feature type="compositionally biased region" description="Basic and acidic residues" evidence="1">
    <location>
        <begin position="607"/>
        <end position="619"/>
    </location>
</feature>
<feature type="compositionally biased region" description="Acidic residues" evidence="1">
    <location>
        <begin position="168"/>
        <end position="179"/>
    </location>
</feature>
<dbReference type="InterPro" id="IPR001245">
    <property type="entry name" value="Ser-Thr/Tyr_kinase_cat_dom"/>
</dbReference>
<name>A0AAD6MXP8_9EURO</name>
<evidence type="ECO:0000259" key="2">
    <source>
        <dbReference type="PROSITE" id="PS50011"/>
    </source>
</evidence>